<sequence length="279" mass="30833">MPAPCDNTAAQAVRDAAYDNVAAVPGSRDWMARLRADSESFRTRLHTIRQDVQWGPEPANRWTFYPSGRTDTPCLIFIHGGYWQWNRPEDFACLAEGLLAHGWSVAMPAHTLAPSASLTRIVHELEQALNWLAERGAAYGLHAPYVLSGWSAGGTLATLLLGHPLINAGLCLSGIHDLAPLRNTYLNAALKLSMQEIEDFSPLRIPPCPKPLCLAFGTEELPVFAQDAAALLTLRNHHNCPTTFMPVPQKDHFRMLNTLRAPDGSLTRWLVETFGHFPP</sequence>
<dbReference type="PANTHER" id="PTHR48081:SF33">
    <property type="entry name" value="KYNURENINE FORMAMIDASE"/>
    <property type="match status" value="1"/>
</dbReference>
<gene>
    <name evidence="3" type="ORF">J2D75_04380</name>
</gene>
<evidence type="ECO:0000259" key="2">
    <source>
        <dbReference type="Pfam" id="PF20434"/>
    </source>
</evidence>
<protein>
    <submittedName>
        <fullName evidence="3">Alpha/beta hydrolase</fullName>
    </submittedName>
</protein>
<dbReference type="InterPro" id="IPR049492">
    <property type="entry name" value="BD-FAE-like_dom"/>
</dbReference>
<name>A0ABS3LJD3_9PROT</name>
<dbReference type="GO" id="GO:0016787">
    <property type="term" value="F:hydrolase activity"/>
    <property type="evidence" value="ECO:0007669"/>
    <property type="project" value="UniProtKB-KW"/>
</dbReference>
<dbReference type="PANTHER" id="PTHR48081">
    <property type="entry name" value="AB HYDROLASE SUPERFAMILY PROTEIN C4A8.06C"/>
    <property type="match status" value="1"/>
</dbReference>
<proteinExistence type="predicted"/>
<dbReference type="SUPFAM" id="SSF53474">
    <property type="entry name" value="alpha/beta-Hydrolases"/>
    <property type="match status" value="1"/>
</dbReference>
<dbReference type="RefSeq" id="WP_207853213.1">
    <property type="nucleotide sequence ID" value="NZ_JAFVMG010000002.1"/>
</dbReference>
<reference evidence="3 4" key="1">
    <citation type="submission" date="2021-03" db="EMBL/GenBank/DDBJ databases">
        <title>The complete genome sequence of Acetobacter suratthaniensis TBRC 1719.</title>
        <authorList>
            <person name="Charoenyingcharoen P."/>
            <person name="Yukphan P."/>
        </authorList>
    </citation>
    <scope>NUCLEOTIDE SEQUENCE [LARGE SCALE GENOMIC DNA]</scope>
    <source>
        <strain evidence="3 4">TBRC 1719</strain>
    </source>
</reference>
<dbReference type="Gene3D" id="3.40.50.1820">
    <property type="entry name" value="alpha/beta hydrolase"/>
    <property type="match status" value="1"/>
</dbReference>
<evidence type="ECO:0000313" key="3">
    <source>
        <dbReference type="EMBL" id="MBO1327712.1"/>
    </source>
</evidence>
<dbReference type="InterPro" id="IPR029058">
    <property type="entry name" value="AB_hydrolase_fold"/>
</dbReference>
<feature type="domain" description="BD-FAE-like" evidence="2">
    <location>
        <begin position="68"/>
        <end position="160"/>
    </location>
</feature>
<keyword evidence="1 3" id="KW-0378">Hydrolase</keyword>
<dbReference type="InterPro" id="IPR050300">
    <property type="entry name" value="GDXG_lipolytic_enzyme"/>
</dbReference>
<evidence type="ECO:0000313" key="4">
    <source>
        <dbReference type="Proteomes" id="UP000664399"/>
    </source>
</evidence>
<dbReference type="EMBL" id="JAFVMG010000002">
    <property type="protein sequence ID" value="MBO1327712.1"/>
    <property type="molecule type" value="Genomic_DNA"/>
</dbReference>
<dbReference type="Proteomes" id="UP000664399">
    <property type="component" value="Unassembled WGS sequence"/>
</dbReference>
<evidence type="ECO:0000256" key="1">
    <source>
        <dbReference type="ARBA" id="ARBA00022801"/>
    </source>
</evidence>
<keyword evidence="4" id="KW-1185">Reference proteome</keyword>
<dbReference type="Pfam" id="PF20434">
    <property type="entry name" value="BD-FAE"/>
    <property type="match status" value="1"/>
</dbReference>
<accession>A0ABS3LJD3</accession>
<organism evidence="3 4">
    <name type="scientific">Acetobacter suratthaniensis</name>
    <dbReference type="NCBI Taxonomy" id="1502841"/>
    <lineage>
        <taxon>Bacteria</taxon>
        <taxon>Pseudomonadati</taxon>
        <taxon>Pseudomonadota</taxon>
        <taxon>Alphaproteobacteria</taxon>
        <taxon>Acetobacterales</taxon>
        <taxon>Acetobacteraceae</taxon>
        <taxon>Acetobacter</taxon>
    </lineage>
</organism>
<comment type="caution">
    <text evidence="3">The sequence shown here is derived from an EMBL/GenBank/DDBJ whole genome shotgun (WGS) entry which is preliminary data.</text>
</comment>